<feature type="signal peptide" evidence="1">
    <location>
        <begin position="1"/>
        <end position="32"/>
    </location>
</feature>
<gene>
    <name evidence="2" type="ORF">SAMN05444921_102288</name>
</gene>
<proteinExistence type="predicted"/>
<keyword evidence="3" id="KW-1185">Reference proteome</keyword>
<evidence type="ECO:0008006" key="4">
    <source>
        <dbReference type="Google" id="ProtNLM"/>
    </source>
</evidence>
<sequence length="159" mass="14450">MSLPLTRRIARAALLVAAGAAPVVGAAGSANAVDLPTRDLGNGGLTQLDGAEAGAEAGSAVDGAAREAAGTANEAGGRVVGTTLPAAAGTLGGAAETGLPAAQETAGQAAGSTAGVLGETAGSASAQGLPAAQDLAGGGLPDAGAALPAGELPVQGLPL</sequence>
<dbReference type="GeneID" id="40828237"/>
<dbReference type="Proteomes" id="UP000199063">
    <property type="component" value="Unassembled WGS sequence"/>
</dbReference>
<protein>
    <recommendedName>
        <fullName evidence="4">ATP-binding protein</fullName>
    </recommendedName>
</protein>
<name>A0A1G9P4D9_9ACTN</name>
<accession>A0A1G9P4D9</accession>
<dbReference type="EMBL" id="FNHI01000002">
    <property type="protein sequence ID" value="SDL93646.1"/>
    <property type="molecule type" value="Genomic_DNA"/>
</dbReference>
<dbReference type="STRING" id="1196353.SAMN05444921_102288"/>
<reference evidence="3" key="1">
    <citation type="submission" date="2016-10" db="EMBL/GenBank/DDBJ databases">
        <authorList>
            <person name="Varghese N."/>
            <person name="Submissions S."/>
        </authorList>
    </citation>
    <scope>NUCLEOTIDE SEQUENCE [LARGE SCALE GENOMIC DNA]</scope>
    <source>
        <strain evidence="3">CGMCC 4.7042</strain>
    </source>
</reference>
<evidence type="ECO:0000313" key="2">
    <source>
        <dbReference type="EMBL" id="SDL93646.1"/>
    </source>
</evidence>
<dbReference type="AlphaFoldDB" id="A0A1G9P4D9"/>
<evidence type="ECO:0000313" key="3">
    <source>
        <dbReference type="Proteomes" id="UP000199063"/>
    </source>
</evidence>
<feature type="chain" id="PRO_5011557970" description="ATP-binding protein" evidence="1">
    <location>
        <begin position="33"/>
        <end position="159"/>
    </location>
</feature>
<keyword evidence="1" id="KW-0732">Signal</keyword>
<organism evidence="2 3">
    <name type="scientific">Streptomyces wuyuanensis</name>
    <dbReference type="NCBI Taxonomy" id="1196353"/>
    <lineage>
        <taxon>Bacteria</taxon>
        <taxon>Bacillati</taxon>
        <taxon>Actinomycetota</taxon>
        <taxon>Actinomycetes</taxon>
        <taxon>Kitasatosporales</taxon>
        <taxon>Streptomycetaceae</taxon>
        <taxon>Streptomyces</taxon>
    </lineage>
</organism>
<dbReference type="RefSeq" id="WP_093652487.1">
    <property type="nucleotide sequence ID" value="NZ_FNHI01000002.1"/>
</dbReference>
<evidence type="ECO:0000256" key="1">
    <source>
        <dbReference type="SAM" id="SignalP"/>
    </source>
</evidence>